<evidence type="ECO:0000313" key="3">
    <source>
        <dbReference type="Proteomes" id="UP001299409"/>
    </source>
</evidence>
<dbReference type="RefSeq" id="WP_022071584.1">
    <property type="nucleotide sequence ID" value="NZ_BAABXU010000001.1"/>
</dbReference>
<reference evidence="2" key="1">
    <citation type="submission" date="2019-11" db="EMBL/GenBank/DDBJ databases">
        <authorList>
            <person name="Feng L."/>
        </authorList>
    </citation>
    <scope>NUCLEOTIDE SEQUENCE</scope>
    <source>
        <strain evidence="2">IbartlettiiLFYP30</strain>
    </source>
</reference>
<reference evidence="1 3" key="2">
    <citation type="submission" date="2021-10" db="EMBL/GenBank/DDBJ databases">
        <title>Collection of gut derived symbiotic bacterial strains cultured from healthy donors.</title>
        <authorList>
            <person name="Lin H."/>
            <person name="Littmann E."/>
            <person name="Claire K."/>
            <person name="Pamer E."/>
        </authorList>
    </citation>
    <scope>NUCLEOTIDE SEQUENCE [LARGE SCALE GENOMIC DNA]</scope>
    <source>
        <strain evidence="1 3">MSK.17.68</strain>
    </source>
</reference>
<dbReference type="EMBL" id="CACRUE010000033">
    <property type="protein sequence ID" value="VYU29105.1"/>
    <property type="molecule type" value="Genomic_DNA"/>
</dbReference>
<dbReference type="EMBL" id="JAJBMB010000007">
    <property type="protein sequence ID" value="MCB5446304.1"/>
    <property type="molecule type" value="Genomic_DNA"/>
</dbReference>
<evidence type="ECO:0000313" key="2">
    <source>
        <dbReference type="EMBL" id="VYU29105.1"/>
    </source>
</evidence>
<keyword evidence="3" id="KW-1185">Reference proteome</keyword>
<sequence>MDPLVVIIQGQQFKLKNLNNLVASIFGKSYFDLSQEERLKVRYEKAHAISQFHKYLPIVNTEQGTYGDNFDIVKKDYDFENAFIIDDDYSYILSLCKINSFMLLEVRNSNIFTGLIDKSEIKDDLVVINHFAKEILDELYN</sequence>
<proteinExistence type="predicted"/>
<protein>
    <submittedName>
        <fullName evidence="2">Uncharacterized protein</fullName>
    </submittedName>
</protein>
<dbReference type="AlphaFoldDB" id="A0A6N3DLR6"/>
<dbReference type="Proteomes" id="UP001299409">
    <property type="component" value="Unassembled WGS sequence"/>
</dbReference>
<organism evidence="2">
    <name type="scientific">Intestinibacter bartlettii</name>
    <dbReference type="NCBI Taxonomy" id="261299"/>
    <lineage>
        <taxon>Bacteria</taxon>
        <taxon>Bacillati</taxon>
        <taxon>Bacillota</taxon>
        <taxon>Clostridia</taxon>
        <taxon>Peptostreptococcales</taxon>
        <taxon>Peptostreptococcaceae</taxon>
        <taxon>Intestinibacter</taxon>
    </lineage>
</organism>
<gene>
    <name evidence="2" type="ORF">IBLFYP30_02262</name>
    <name evidence="1" type="ORF">LIP50_08840</name>
</gene>
<name>A0A6N3DLR6_9FIRM</name>
<accession>A0A6N3DLR6</accession>
<evidence type="ECO:0000313" key="1">
    <source>
        <dbReference type="EMBL" id="MCB5446304.1"/>
    </source>
</evidence>